<dbReference type="Proteomes" id="UP001165289">
    <property type="component" value="Unassembled WGS sequence"/>
</dbReference>
<evidence type="ECO:0000256" key="2">
    <source>
        <dbReference type="ARBA" id="ARBA00022603"/>
    </source>
</evidence>
<dbReference type="InterPro" id="IPR023397">
    <property type="entry name" value="SAM-dep_MeTrfase_MraW_recog"/>
</dbReference>
<keyword evidence="6" id="KW-1185">Reference proteome</keyword>
<dbReference type="Pfam" id="PF01795">
    <property type="entry name" value="Methyltransf_5"/>
    <property type="match status" value="1"/>
</dbReference>
<evidence type="ECO:0000256" key="1">
    <source>
        <dbReference type="ARBA" id="ARBA00010396"/>
    </source>
</evidence>
<dbReference type="Gene3D" id="1.10.150.170">
    <property type="entry name" value="Putative methyltransferase TM0872, insert domain"/>
    <property type="match status" value="1"/>
</dbReference>
<dbReference type="SUPFAM" id="SSF81799">
    <property type="entry name" value="Putative methyltransferase TM0872, insert domain"/>
    <property type="match status" value="1"/>
</dbReference>
<dbReference type="Gene3D" id="3.40.50.150">
    <property type="entry name" value="Vaccinia Virus protein VP39"/>
    <property type="match status" value="1"/>
</dbReference>
<comment type="caution">
    <text evidence="5">The sequence shown here is derived from an EMBL/GenBank/DDBJ whole genome shotgun (WGS) entry which is preliminary data.</text>
</comment>
<evidence type="ECO:0000256" key="4">
    <source>
        <dbReference type="ARBA" id="ARBA00022691"/>
    </source>
</evidence>
<dbReference type="GO" id="GO:0070475">
    <property type="term" value="P:rRNA base methylation"/>
    <property type="evidence" value="ECO:0007669"/>
    <property type="project" value="TreeGrafter"/>
</dbReference>
<sequence length="330" mass="36888">MKQVHHIPVLCKEVLLGLSVKGKTLLDMTFGGGGHTRAMLNSGAARVFALDRDLTAYNIACELANEYSNRIIPIHGKFSQISQLLKQRGIMKVDGVLFDLGLSSNQLDSASRGFSFSRDGPLDMRMDQSDRDSAYQLVNQTPPQLFMSWLREFGEERAALRIVRAICAAREKKEITSTLELAQIIETAVPRFGYMGSRKIHPATRTFQALRIVINDEMGELKQGLKQAESLLATGGRLAVISFHSLEDRIVKRFFKGYTESNLTGITTSQLKLIVRSAKRKQLDCIDNYPIDDCLPRFNILNKSPITATEAEILCNPRSRSAKLRIAENV</sequence>
<reference evidence="5 6" key="1">
    <citation type="journal article" date="2023" name="BMC Biol.">
        <title>The compact genome of the sponge Oopsacas minuta (Hexactinellida) is lacking key metazoan core genes.</title>
        <authorList>
            <person name="Santini S."/>
            <person name="Schenkelaars Q."/>
            <person name="Jourda C."/>
            <person name="Duchesne M."/>
            <person name="Belahbib H."/>
            <person name="Rocher C."/>
            <person name="Selva M."/>
            <person name="Riesgo A."/>
            <person name="Vervoort M."/>
            <person name="Leys S.P."/>
            <person name="Kodjabachian L."/>
            <person name="Le Bivic A."/>
            <person name="Borchiellini C."/>
            <person name="Claverie J.M."/>
            <person name="Renard E."/>
        </authorList>
    </citation>
    <scope>NUCLEOTIDE SEQUENCE [LARGE SCALE GENOMIC DNA]</scope>
    <source>
        <strain evidence="5">SPO-2</strain>
    </source>
</reference>
<keyword evidence="3" id="KW-0808">Transferase</keyword>
<organism evidence="5 6">
    <name type="scientific">Oopsacas minuta</name>
    <dbReference type="NCBI Taxonomy" id="111878"/>
    <lineage>
        <taxon>Eukaryota</taxon>
        <taxon>Metazoa</taxon>
        <taxon>Porifera</taxon>
        <taxon>Hexactinellida</taxon>
        <taxon>Hexasterophora</taxon>
        <taxon>Lyssacinosida</taxon>
        <taxon>Leucopsacidae</taxon>
        <taxon>Oopsacas</taxon>
    </lineage>
</organism>
<dbReference type="AlphaFoldDB" id="A0AAV7K1G7"/>
<dbReference type="HAMAP" id="MF_01007">
    <property type="entry name" value="16SrRNA_methyltr_H"/>
    <property type="match status" value="1"/>
</dbReference>
<dbReference type="SUPFAM" id="SSF53335">
    <property type="entry name" value="S-adenosyl-L-methionine-dependent methyltransferases"/>
    <property type="match status" value="1"/>
</dbReference>
<keyword evidence="4" id="KW-0949">S-adenosyl-L-methionine</keyword>
<gene>
    <name evidence="5" type="ORF">LOD99_2327</name>
</gene>
<dbReference type="NCBIfam" id="TIGR00006">
    <property type="entry name" value="16S rRNA (cytosine(1402)-N(4))-methyltransferase RsmH"/>
    <property type="match status" value="1"/>
</dbReference>
<dbReference type="PANTHER" id="PTHR11265:SF0">
    <property type="entry name" value="12S RRNA N4-METHYLCYTIDINE METHYLTRANSFERASE"/>
    <property type="match status" value="1"/>
</dbReference>
<protein>
    <submittedName>
        <fullName evidence="5">16S rRNA (Cytosine(1402)-N(4))-methyltransferase</fullName>
    </submittedName>
</protein>
<dbReference type="InterPro" id="IPR029063">
    <property type="entry name" value="SAM-dependent_MTases_sf"/>
</dbReference>
<comment type="similarity">
    <text evidence="1">Belongs to the methyltransferase superfamily. RsmH family.</text>
</comment>
<accession>A0AAV7K1G7</accession>
<dbReference type="GO" id="GO:0071424">
    <property type="term" value="F:rRNA (cytosine-N4-)-methyltransferase activity"/>
    <property type="evidence" value="ECO:0007669"/>
    <property type="project" value="TreeGrafter"/>
</dbReference>
<dbReference type="PIRSF" id="PIRSF004486">
    <property type="entry name" value="MraW"/>
    <property type="match status" value="1"/>
</dbReference>
<proteinExistence type="inferred from homology"/>
<evidence type="ECO:0000313" key="5">
    <source>
        <dbReference type="EMBL" id="KAI6655038.1"/>
    </source>
</evidence>
<dbReference type="EMBL" id="JAKMXF010000210">
    <property type="protein sequence ID" value="KAI6655038.1"/>
    <property type="molecule type" value="Genomic_DNA"/>
</dbReference>
<keyword evidence="2" id="KW-0489">Methyltransferase</keyword>
<evidence type="ECO:0000313" key="6">
    <source>
        <dbReference type="Proteomes" id="UP001165289"/>
    </source>
</evidence>
<evidence type="ECO:0000256" key="3">
    <source>
        <dbReference type="ARBA" id="ARBA00022679"/>
    </source>
</evidence>
<dbReference type="PANTHER" id="PTHR11265">
    <property type="entry name" value="S-ADENOSYL-METHYLTRANSFERASE MRAW"/>
    <property type="match status" value="1"/>
</dbReference>
<name>A0AAV7K1G7_9METZ</name>
<dbReference type="InterPro" id="IPR002903">
    <property type="entry name" value="RsmH"/>
</dbReference>